<dbReference type="PANTHER" id="PTHR11695:SF294">
    <property type="entry name" value="RETICULON-4-INTERACTING PROTEIN 1, MITOCHONDRIAL"/>
    <property type="match status" value="1"/>
</dbReference>
<protein>
    <submittedName>
        <fullName evidence="2">Alcohol dehydrogenase</fullName>
    </submittedName>
</protein>
<dbReference type="STRING" id="394193.SAMN04489732_10427"/>
<dbReference type="Gene3D" id="3.90.180.10">
    <property type="entry name" value="Medium-chain alcohol dehydrogenases, catalytic domain"/>
    <property type="match status" value="1"/>
</dbReference>
<dbReference type="InterPro" id="IPR013154">
    <property type="entry name" value="ADH-like_N"/>
</dbReference>
<dbReference type="EMBL" id="FOEF01000004">
    <property type="protein sequence ID" value="SEP14312.1"/>
    <property type="molecule type" value="Genomic_DNA"/>
</dbReference>
<organism evidence="2 3">
    <name type="scientific">Amycolatopsis saalfeldensis</name>
    <dbReference type="NCBI Taxonomy" id="394193"/>
    <lineage>
        <taxon>Bacteria</taxon>
        <taxon>Bacillati</taxon>
        <taxon>Actinomycetota</taxon>
        <taxon>Actinomycetes</taxon>
        <taxon>Pseudonocardiales</taxon>
        <taxon>Pseudonocardiaceae</taxon>
        <taxon>Amycolatopsis</taxon>
    </lineage>
</organism>
<proteinExistence type="predicted"/>
<dbReference type="Pfam" id="PF08240">
    <property type="entry name" value="ADH_N"/>
    <property type="match status" value="1"/>
</dbReference>
<gene>
    <name evidence="2" type="ORF">SAMN04489732_10427</name>
</gene>
<name>A0A1H8VFS8_9PSEU</name>
<keyword evidence="3" id="KW-1185">Reference proteome</keyword>
<evidence type="ECO:0000313" key="2">
    <source>
        <dbReference type="EMBL" id="SEP14312.1"/>
    </source>
</evidence>
<evidence type="ECO:0000313" key="3">
    <source>
        <dbReference type="Proteomes" id="UP000198582"/>
    </source>
</evidence>
<dbReference type="PANTHER" id="PTHR11695">
    <property type="entry name" value="ALCOHOL DEHYDROGENASE RELATED"/>
    <property type="match status" value="1"/>
</dbReference>
<dbReference type="InterPro" id="IPR036291">
    <property type="entry name" value="NAD(P)-bd_dom_sf"/>
</dbReference>
<dbReference type="GO" id="GO:0016491">
    <property type="term" value="F:oxidoreductase activity"/>
    <property type="evidence" value="ECO:0007669"/>
    <property type="project" value="InterPro"/>
</dbReference>
<sequence length="332" mass="35194">MRGYLLTRYGEADAMELGEVPEPSPGAGEVLIRVRAAGLNPIDYKVRAGQLRLLTRLDLPMVAGSELAGVVEGLGAGSTRFAVGDRVYARVDKTKLGAFAQYAVVDESIVAKMPESLDFPEAAGLPLAGLTALQGLRDELAVSPGDRVFISGGAGGVGTLAIQLAGWLGAKVATTASTRGEELVRSLGAETVIDYRTQKFKDVLSDYDAAFDLTGGPDLADSFTILKPGAKTVSIAGIPTPVTAKEYNAGPLATTLLRIANTKTLWQARRKGVGYRHMFMRPSGEDLELLAGLVDSGRLKAIVDRVFPFEQIADAFAYLEQGRAKGKVVVRL</sequence>
<feature type="domain" description="Enoyl reductase (ER)" evidence="1">
    <location>
        <begin position="10"/>
        <end position="330"/>
    </location>
</feature>
<dbReference type="SMART" id="SM00829">
    <property type="entry name" value="PKS_ER"/>
    <property type="match status" value="1"/>
</dbReference>
<reference evidence="2 3" key="1">
    <citation type="submission" date="2016-10" db="EMBL/GenBank/DDBJ databases">
        <authorList>
            <person name="de Groot N.N."/>
        </authorList>
    </citation>
    <scope>NUCLEOTIDE SEQUENCE [LARGE SCALE GENOMIC DNA]</scope>
    <source>
        <strain evidence="2 3">DSM 44993</strain>
    </source>
</reference>
<dbReference type="InterPro" id="IPR020843">
    <property type="entry name" value="ER"/>
</dbReference>
<dbReference type="AlphaFoldDB" id="A0A1H8VFS8"/>
<dbReference type="CDD" id="cd05289">
    <property type="entry name" value="MDR_like_2"/>
    <property type="match status" value="1"/>
</dbReference>
<dbReference type="RefSeq" id="WP_091616419.1">
    <property type="nucleotide sequence ID" value="NZ_FOEF01000004.1"/>
</dbReference>
<evidence type="ECO:0000259" key="1">
    <source>
        <dbReference type="SMART" id="SM00829"/>
    </source>
</evidence>
<accession>A0A1H8VFS8</accession>
<dbReference type="Pfam" id="PF13602">
    <property type="entry name" value="ADH_zinc_N_2"/>
    <property type="match status" value="1"/>
</dbReference>
<dbReference type="InterPro" id="IPR050700">
    <property type="entry name" value="YIM1/Zinc_Alcohol_DH_Fams"/>
</dbReference>
<dbReference type="SUPFAM" id="SSF51735">
    <property type="entry name" value="NAD(P)-binding Rossmann-fold domains"/>
    <property type="match status" value="1"/>
</dbReference>
<dbReference type="InterPro" id="IPR011032">
    <property type="entry name" value="GroES-like_sf"/>
</dbReference>
<dbReference type="Gene3D" id="3.40.50.720">
    <property type="entry name" value="NAD(P)-binding Rossmann-like Domain"/>
    <property type="match status" value="1"/>
</dbReference>
<dbReference type="OrthoDB" id="3727682at2"/>
<dbReference type="SUPFAM" id="SSF50129">
    <property type="entry name" value="GroES-like"/>
    <property type="match status" value="1"/>
</dbReference>
<dbReference type="Proteomes" id="UP000198582">
    <property type="component" value="Unassembled WGS sequence"/>
</dbReference>